<dbReference type="Proteomes" id="UP000564885">
    <property type="component" value="Unassembled WGS sequence"/>
</dbReference>
<accession>A0A849HZS8</accession>
<name>A0A849HZS8_9HYPH</name>
<evidence type="ECO:0000313" key="2">
    <source>
        <dbReference type="Proteomes" id="UP000564885"/>
    </source>
</evidence>
<dbReference type="RefSeq" id="WP_171218049.1">
    <property type="nucleotide sequence ID" value="NZ_JABEPP010000002.1"/>
</dbReference>
<keyword evidence="2" id="KW-1185">Reference proteome</keyword>
<proteinExistence type="predicted"/>
<organism evidence="1 2">
    <name type="scientific">Enterovirga aerilata</name>
    <dbReference type="NCBI Taxonomy" id="2730920"/>
    <lineage>
        <taxon>Bacteria</taxon>
        <taxon>Pseudomonadati</taxon>
        <taxon>Pseudomonadota</taxon>
        <taxon>Alphaproteobacteria</taxon>
        <taxon>Hyphomicrobiales</taxon>
        <taxon>Methylobacteriaceae</taxon>
        <taxon>Enterovirga</taxon>
    </lineage>
</organism>
<comment type="caution">
    <text evidence="1">The sequence shown here is derived from an EMBL/GenBank/DDBJ whole genome shotgun (WGS) entry which is preliminary data.</text>
</comment>
<protein>
    <submittedName>
        <fullName evidence="1">Cyclase dehydrase</fullName>
    </submittedName>
</protein>
<evidence type="ECO:0000313" key="1">
    <source>
        <dbReference type="EMBL" id="NNM72592.1"/>
    </source>
</evidence>
<dbReference type="AlphaFoldDB" id="A0A849HZS8"/>
<reference evidence="1 2" key="1">
    <citation type="submission" date="2020-04" db="EMBL/GenBank/DDBJ databases">
        <title>Enterovirga sp. isolate from soil.</title>
        <authorList>
            <person name="Chea S."/>
            <person name="Kim D.-U."/>
        </authorList>
    </citation>
    <scope>NUCLEOTIDE SEQUENCE [LARGE SCALE GENOMIC DNA]</scope>
    <source>
        <strain evidence="1 2">DB1703</strain>
    </source>
</reference>
<dbReference type="EMBL" id="JABEPP010000002">
    <property type="protein sequence ID" value="NNM72592.1"/>
    <property type="molecule type" value="Genomic_DNA"/>
</dbReference>
<gene>
    <name evidence="1" type="ORF">HJG44_09375</name>
</gene>
<sequence length="183" mass="19070">MANTLPRTALKGRSQSANDKLASGLGWFSIALGAAELFAPRALCRWLGMEGHENLIRAYGVREVATGVAILGSHDPQPWIWGRVGGDGLDLATLATGLHGDNPRKGNVMVAMAAVAGVTAIDVLCANGLTAEKGGPATAIADYSDRSGFPRGVEASRGLALDVQPQNRLTTPETQRAFPHAST</sequence>